<sequence>LNASTQIVDLLVATLNDAIKEANAVQRTWIQLLFDCKVLSVMFPDDRLKKLIPTIESHIDPFDLSLLSSHLATNVRLALSRSQLLYSCLLMEISTNKEGQGSPHYSQVVDVLPKIEYPQRISLIPRLDRTVSFFLNRCRCFDRI</sequence>
<evidence type="ECO:0000313" key="2">
    <source>
        <dbReference type="Proteomes" id="UP000053660"/>
    </source>
</evidence>
<reference evidence="1 2" key="1">
    <citation type="submission" date="2014-03" db="EMBL/GenBank/DDBJ databases">
        <title>Draft genome of the hookworm Oesophagostomum dentatum.</title>
        <authorList>
            <person name="Mitreva M."/>
        </authorList>
    </citation>
    <scope>NUCLEOTIDE SEQUENCE [LARGE SCALE GENOMIC DNA]</scope>
    <source>
        <strain evidence="1 2">OD-Hann</strain>
    </source>
</reference>
<proteinExistence type="predicted"/>
<gene>
    <name evidence="1" type="ORF">OESDEN_25531</name>
</gene>
<evidence type="ECO:0000313" key="1">
    <source>
        <dbReference type="EMBL" id="KHJ74853.1"/>
    </source>
</evidence>
<dbReference type="AlphaFoldDB" id="A0A0B1RP78"/>
<name>A0A0B1RP78_OESDE</name>
<protein>
    <submittedName>
        <fullName evidence="1">Uncharacterized protein</fullName>
    </submittedName>
</protein>
<keyword evidence="2" id="KW-1185">Reference proteome</keyword>
<organism evidence="1 2">
    <name type="scientific">Oesophagostomum dentatum</name>
    <name type="common">Nodular worm</name>
    <dbReference type="NCBI Taxonomy" id="61180"/>
    <lineage>
        <taxon>Eukaryota</taxon>
        <taxon>Metazoa</taxon>
        <taxon>Ecdysozoa</taxon>
        <taxon>Nematoda</taxon>
        <taxon>Chromadorea</taxon>
        <taxon>Rhabditida</taxon>
        <taxon>Rhabditina</taxon>
        <taxon>Rhabditomorpha</taxon>
        <taxon>Strongyloidea</taxon>
        <taxon>Strongylidae</taxon>
        <taxon>Oesophagostomum</taxon>
    </lineage>
</organism>
<dbReference type="OrthoDB" id="46189at2759"/>
<feature type="non-terminal residue" evidence="1">
    <location>
        <position position="1"/>
    </location>
</feature>
<dbReference type="Proteomes" id="UP000053660">
    <property type="component" value="Unassembled WGS sequence"/>
</dbReference>
<dbReference type="EMBL" id="KN613321">
    <property type="protein sequence ID" value="KHJ74853.1"/>
    <property type="molecule type" value="Genomic_DNA"/>
</dbReference>
<accession>A0A0B1RP78</accession>